<dbReference type="Proteomes" id="UP000481252">
    <property type="component" value="Unassembled WGS sequence"/>
</dbReference>
<keyword evidence="1" id="KW-0812">Transmembrane</keyword>
<sequence length="125" mass="13944">MNWTRTITALAPVAFAGAWAFFILVGYFYTFDNKAKMLFSTAFIILAVLCSILLAFPAGTPGKFPYFLLIFAPQVYIVPIAAYAITVRYFAWSTYPSLLGNFTLAICLFGLLWTSQLMVVLEEPS</sequence>
<dbReference type="RefSeq" id="WP_165114558.1">
    <property type="nucleotide sequence ID" value="NZ_JAAKZG010000002.1"/>
</dbReference>
<keyword evidence="3" id="KW-1185">Reference proteome</keyword>
<feature type="transmembrane region" description="Helical" evidence="1">
    <location>
        <begin position="64"/>
        <end position="86"/>
    </location>
</feature>
<keyword evidence="1" id="KW-1133">Transmembrane helix</keyword>
<proteinExistence type="predicted"/>
<dbReference type="EMBL" id="JAAKZG010000002">
    <property type="protein sequence ID" value="NGN40173.1"/>
    <property type="molecule type" value="Genomic_DNA"/>
</dbReference>
<dbReference type="AlphaFoldDB" id="A0A7C9R7C7"/>
<protein>
    <submittedName>
        <fullName evidence="2">Uncharacterized protein</fullName>
    </submittedName>
</protein>
<accession>A0A7C9R7C7</accession>
<name>A0A7C9R7C7_9HYPH</name>
<comment type="caution">
    <text evidence="2">The sequence shown here is derived from an EMBL/GenBank/DDBJ whole genome shotgun (WGS) entry which is preliminary data.</text>
</comment>
<evidence type="ECO:0000313" key="2">
    <source>
        <dbReference type="EMBL" id="NGN40173.1"/>
    </source>
</evidence>
<feature type="transmembrane region" description="Helical" evidence="1">
    <location>
        <begin position="98"/>
        <end position="121"/>
    </location>
</feature>
<organism evidence="2 3">
    <name type="scientific">Mesorhizobium zhangyense</name>
    <dbReference type="NCBI Taxonomy" id="1776730"/>
    <lineage>
        <taxon>Bacteria</taxon>
        <taxon>Pseudomonadati</taxon>
        <taxon>Pseudomonadota</taxon>
        <taxon>Alphaproteobacteria</taxon>
        <taxon>Hyphomicrobiales</taxon>
        <taxon>Phyllobacteriaceae</taxon>
        <taxon>Mesorhizobium</taxon>
    </lineage>
</organism>
<reference evidence="2 3" key="1">
    <citation type="submission" date="2020-02" db="EMBL/GenBank/DDBJ databases">
        <title>Genome sequence of the type strain CGMCC 1.15528 of Mesorhizobium zhangyense.</title>
        <authorList>
            <person name="Gao J."/>
            <person name="Sun J."/>
        </authorList>
    </citation>
    <scope>NUCLEOTIDE SEQUENCE [LARGE SCALE GENOMIC DNA]</scope>
    <source>
        <strain evidence="2 3">CGMCC 1.15528</strain>
    </source>
</reference>
<evidence type="ECO:0000313" key="3">
    <source>
        <dbReference type="Proteomes" id="UP000481252"/>
    </source>
</evidence>
<gene>
    <name evidence="2" type="ORF">G6N74_03775</name>
</gene>
<feature type="transmembrane region" description="Helical" evidence="1">
    <location>
        <begin position="6"/>
        <end position="30"/>
    </location>
</feature>
<evidence type="ECO:0000256" key="1">
    <source>
        <dbReference type="SAM" id="Phobius"/>
    </source>
</evidence>
<keyword evidence="1" id="KW-0472">Membrane</keyword>
<feature type="transmembrane region" description="Helical" evidence="1">
    <location>
        <begin position="37"/>
        <end position="58"/>
    </location>
</feature>